<dbReference type="EMBL" id="JAPTMY010000068">
    <property type="protein sequence ID" value="MCZ0859581.1"/>
    <property type="molecule type" value="Genomic_DNA"/>
</dbReference>
<keyword evidence="2" id="KW-1185">Reference proteome</keyword>
<protein>
    <submittedName>
        <fullName evidence="1">Fis family transcriptional regulator</fullName>
    </submittedName>
</protein>
<dbReference type="Proteomes" id="UP001072034">
    <property type="component" value="Unassembled WGS sequence"/>
</dbReference>
<evidence type="ECO:0000313" key="1">
    <source>
        <dbReference type="EMBL" id="MCZ0859581.1"/>
    </source>
</evidence>
<evidence type="ECO:0000313" key="2">
    <source>
        <dbReference type="Proteomes" id="UP001072034"/>
    </source>
</evidence>
<accession>A0ABT4ICW1</accession>
<reference evidence="1" key="1">
    <citation type="submission" date="2022-10" db="EMBL/GenBank/DDBJ databases">
        <title>Genome sequence of Actinomyces israelii ATCC 10048.</title>
        <authorList>
            <person name="Watt R.M."/>
            <person name="Tong W.M."/>
        </authorList>
    </citation>
    <scope>NUCLEOTIDE SEQUENCE</scope>
    <source>
        <strain evidence="1">ATCC 10048</strain>
    </source>
</reference>
<proteinExistence type="predicted"/>
<gene>
    <name evidence="1" type="ORF">OHJ16_16240</name>
</gene>
<name>A0ABT4ICW1_9ACTO</name>
<organism evidence="1 2">
    <name type="scientific">Actinomyces israelii</name>
    <dbReference type="NCBI Taxonomy" id="1659"/>
    <lineage>
        <taxon>Bacteria</taxon>
        <taxon>Bacillati</taxon>
        <taxon>Actinomycetota</taxon>
        <taxon>Actinomycetes</taxon>
        <taxon>Actinomycetales</taxon>
        <taxon>Actinomycetaceae</taxon>
        <taxon>Actinomyces</taxon>
    </lineage>
</organism>
<sequence length="183" mass="19389">MDWDALLADLESRFEAERRADIAAQAADLAEAEIAVVRMADRLRGAVGRAIRLRTRGGTPVDGVLVRAEDGFVLIDEGDGLQALVPTGSLAFLAPLPGPAPEPDGRRRPTLRAAARELARSGARVRAMTPAGDVIGRIARVGADYLDVVVDGPRSDERRRAAGAPRRGVVTVALGALDVLRSR</sequence>
<dbReference type="RefSeq" id="WP_268918757.1">
    <property type="nucleotide sequence ID" value="NZ_CP124548.1"/>
</dbReference>
<comment type="caution">
    <text evidence="1">The sequence shown here is derived from an EMBL/GenBank/DDBJ whole genome shotgun (WGS) entry which is preliminary data.</text>
</comment>